<name>A0A0G4MK39_VERLO</name>
<evidence type="ECO:0000313" key="3">
    <source>
        <dbReference type="Proteomes" id="UP000044602"/>
    </source>
</evidence>
<dbReference type="EMBL" id="CVQH01023137">
    <property type="protein sequence ID" value="CRK34678.1"/>
    <property type="molecule type" value="Genomic_DNA"/>
</dbReference>
<dbReference type="AlphaFoldDB" id="A0A0G4MK39"/>
<dbReference type="Pfam" id="PF21188">
    <property type="entry name" value="BRR2_plug"/>
    <property type="match status" value="1"/>
</dbReference>
<evidence type="ECO:0000313" key="2">
    <source>
        <dbReference type="EMBL" id="CRK34678.1"/>
    </source>
</evidence>
<gene>
    <name evidence="2" type="ORF">BN1708_019579</name>
</gene>
<dbReference type="InterPro" id="IPR048863">
    <property type="entry name" value="BRR2_plug"/>
</dbReference>
<dbReference type="Proteomes" id="UP000044602">
    <property type="component" value="Unassembled WGS sequence"/>
</dbReference>
<feature type="non-terminal residue" evidence="2">
    <location>
        <position position="87"/>
    </location>
</feature>
<dbReference type="STRING" id="100787.A0A0G4MK39"/>
<protein>
    <recommendedName>
        <fullName evidence="1">Pre-mRNA-splicing helicase BRR2-like plug domain-containing protein</fullName>
    </recommendedName>
</protein>
<sequence length="87" mass="9494">MRGTGVLGTADFAIEGITYRPRTPATRATYELILKIVADNLGDVPQSAVLSAADVILEFLKDDDLKDNERKKEIDDMLGVALGPKEF</sequence>
<evidence type="ECO:0000259" key="1">
    <source>
        <dbReference type="Pfam" id="PF21188"/>
    </source>
</evidence>
<keyword evidence="3" id="KW-1185">Reference proteome</keyword>
<organism evidence="2 3">
    <name type="scientific">Verticillium longisporum</name>
    <name type="common">Verticillium dahliae var. longisporum</name>
    <dbReference type="NCBI Taxonomy" id="100787"/>
    <lineage>
        <taxon>Eukaryota</taxon>
        <taxon>Fungi</taxon>
        <taxon>Dikarya</taxon>
        <taxon>Ascomycota</taxon>
        <taxon>Pezizomycotina</taxon>
        <taxon>Sordariomycetes</taxon>
        <taxon>Hypocreomycetidae</taxon>
        <taxon>Glomerellales</taxon>
        <taxon>Plectosphaerellaceae</taxon>
        <taxon>Verticillium</taxon>
    </lineage>
</organism>
<feature type="domain" description="Pre-mRNA-splicing helicase BRR2-like plug" evidence="1">
    <location>
        <begin position="26"/>
        <end position="87"/>
    </location>
</feature>
<accession>A0A0G4MK39</accession>
<proteinExistence type="predicted"/>
<reference evidence="2 3" key="1">
    <citation type="submission" date="2015-05" db="EMBL/GenBank/DDBJ databases">
        <authorList>
            <person name="Wang D.B."/>
            <person name="Wang M."/>
        </authorList>
    </citation>
    <scope>NUCLEOTIDE SEQUENCE [LARGE SCALE GENOMIC DNA]</scope>
    <source>
        <strain evidence="2">VL1</strain>
    </source>
</reference>